<keyword evidence="3" id="KW-0813">Transport</keyword>
<evidence type="ECO:0000256" key="8">
    <source>
        <dbReference type="ARBA" id="ARBA00023329"/>
    </source>
</evidence>
<gene>
    <name evidence="10" type="primary">SEC31A_1</name>
    <name evidence="10" type="ORF">XENOCAPTIV_007176</name>
</gene>
<reference evidence="10 11" key="1">
    <citation type="submission" date="2021-06" db="EMBL/GenBank/DDBJ databases">
        <authorList>
            <person name="Palmer J.M."/>
        </authorList>
    </citation>
    <scope>NUCLEOTIDE SEQUENCE [LARGE SCALE GENOMIC DNA]</scope>
    <source>
        <strain evidence="10 11">XC_2019</strain>
        <tissue evidence="10">Muscle</tissue>
    </source>
</reference>
<evidence type="ECO:0000256" key="7">
    <source>
        <dbReference type="ARBA" id="ARBA00023136"/>
    </source>
</evidence>
<feature type="non-terminal residue" evidence="10">
    <location>
        <position position="1"/>
    </location>
</feature>
<keyword evidence="11" id="KW-1185">Reference proteome</keyword>
<evidence type="ECO:0000256" key="2">
    <source>
        <dbReference type="ARBA" id="ARBA00004406"/>
    </source>
</evidence>
<evidence type="ECO:0000256" key="4">
    <source>
        <dbReference type="ARBA" id="ARBA00022490"/>
    </source>
</evidence>
<evidence type="ECO:0000313" key="10">
    <source>
        <dbReference type="EMBL" id="MEQ2201071.1"/>
    </source>
</evidence>
<proteinExistence type="predicted"/>
<organism evidence="10 11">
    <name type="scientific">Xenoophorus captivus</name>
    <dbReference type="NCBI Taxonomy" id="1517983"/>
    <lineage>
        <taxon>Eukaryota</taxon>
        <taxon>Metazoa</taxon>
        <taxon>Chordata</taxon>
        <taxon>Craniata</taxon>
        <taxon>Vertebrata</taxon>
        <taxon>Euteleostomi</taxon>
        <taxon>Actinopterygii</taxon>
        <taxon>Neopterygii</taxon>
        <taxon>Teleostei</taxon>
        <taxon>Neoteleostei</taxon>
        <taxon>Acanthomorphata</taxon>
        <taxon>Ovalentaria</taxon>
        <taxon>Atherinomorphae</taxon>
        <taxon>Cyprinodontiformes</taxon>
        <taxon>Goodeidae</taxon>
        <taxon>Xenoophorus</taxon>
    </lineage>
</organism>
<dbReference type="PANTHER" id="PTHR13923:SF23">
    <property type="entry name" value="PROTEIN TRANSPORT PROTEIN SEC31A"/>
    <property type="match status" value="1"/>
</dbReference>
<keyword evidence="4" id="KW-0963">Cytoplasm</keyword>
<keyword evidence="8" id="KW-0968">Cytoplasmic vesicle</keyword>
<keyword evidence="5" id="KW-0853">WD repeat</keyword>
<keyword evidence="7" id="KW-0472">Membrane</keyword>
<dbReference type="InterPro" id="IPR040251">
    <property type="entry name" value="SEC31-like"/>
</dbReference>
<evidence type="ECO:0000256" key="9">
    <source>
        <dbReference type="ARBA" id="ARBA00025471"/>
    </source>
</evidence>
<evidence type="ECO:0000256" key="1">
    <source>
        <dbReference type="ARBA" id="ARBA00004299"/>
    </source>
</evidence>
<comment type="caution">
    <text evidence="10">The sequence shown here is derived from an EMBL/GenBank/DDBJ whole genome shotgun (WGS) entry which is preliminary data.</text>
</comment>
<evidence type="ECO:0000313" key="11">
    <source>
        <dbReference type="Proteomes" id="UP001434883"/>
    </source>
</evidence>
<dbReference type="PANTHER" id="PTHR13923">
    <property type="entry name" value="SEC31-RELATED PROTEIN"/>
    <property type="match status" value="1"/>
</dbReference>
<keyword evidence="6" id="KW-0677">Repeat</keyword>
<dbReference type="EMBL" id="JAHRIN010027015">
    <property type="protein sequence ID" value="MEQ2201071.1"/>
    <property type="molecule type" value="Genomic_DNA"/>
</dbReference>
<protein>
    <submittedName>
        <fullName evidence="10">Protein transport protein Sec31A</fullName>
    </submittedName>
</protein>
<comment type="function">
    <text evidence="9">Component of the coat protein complex II (COPII) which promotes the formation of transport vesicles from the endoplasmic reticulum (ER). The coat has two main functions, the physical deformation of the endoplasmic reticulum membrane into vesicles and the selection of cargo molecules.</text>
</comment>
<evidence type="ECO:0000256" key="5">
    <source>
        <dbReference type="ARBA" id="ARBA00022574"/>
    </source>
</evidence>
<sequence>VDGLITQALLTGDFEGAVELCLHDNRMADSIILAIAGGADLLEKTQKKYFNKANSKITKLISAVVMKDWHDILKTCDLQNWREALAAVMTYAQPDDFSSLCGESSGFLRKNLKPKYRWNLGITFVRFFHINCNCGCVLLAEYFVFYSDCYILSMYRVCLPQDLVEKVVVLRRAVELTQLSGPAAIGILLAEKMSQYANLLASQGSLSTAITYLPDNTNQVCNTPRVWAGNAAARGVLIQKTLKTKLSLSPSRLPCSSFVTVSSGPWDSKQLQHRPTELRLSCPTVRLSMAQLFPSLRSPRSRLWSLNLLQEHHCLDPHLALLHLSLSITSRYVLLESASPNEPING</sequence>
<evidence type="ECO:0000256" key="6">
    <source>
        <dbReference type="ARBA" id="ARBA00022737"/>
    </source>
</evidence>
<accession>A0ABV0QZ52</accession>
<name>A0ABV0QZ52_9TELE</name>
<dbReference type="Gene3D" id="1.25.40.1030">
    <property type="match status" value="1"/>
</dbReference>
<dbReference type="Proteomes" id="UP001434883">
    <property type="component" value="Unassembled WGS sequence"/>
</dbReference>
<evidence type="ECO:0000256" key="3">
    <source>
        <dbReference type="ARBA" id="ARBA00022448"/>
    </source>
</evidence>
<comment type="subcellular location">
    <subcellularLocation>
        <location evidence="1">Cytoplasmic vesicle</location>
        <location evidence="1">COPII-coated vesicle membrane</location>
        <topology evidence="1">Peripheral membrane protein</topology>
        <orientation evidence="1">Cytoplasmic side</orientation>
    </subcellularLocation>
    <subcellularLocation>
        <location evidence="2">Endoplasmic reticulum membrane</location>
        <topology evidence="2">Peripheral membrane protein</topology>
    </subcellularLocation>
</comment>